<evidence type="ECO:0000313" key="3">
    <source>
        <dbReference type="Proteomes" id="UP000603940"/>
    </source>
</evidence>
<dbReference type="SUPFAM" id="SSF46785">
    <property type="entry name" value="Winged helix' DNA-binding domain"/>
    <property type="match status" value="1"/>
</dbReference>
<dbReference type="Pfam" id="PF02082">
    <property type="entry name" value="Rrf2"/>
    <property type="match status" value="1"/>
</dbReference>
<dbReference type="InterPro" id="IPR036390">
    <property type="entry name" value="WH_DNA-bd_sf"/>
</dbReference>
<accession>A0ABR7R488</accession>
<sequence length="168" mass="17940">MRLSTRGRYAVMALVELAARTAEDAGLDDSHACSAEQLGKCRPVSLTEIATAQHLSVAYLEQIFARLRRAGLVASARGAGGGYRLGRPACEIPIGTIIEAVDEPISATRCDGDAPGCLAGTPCRTHDLWHELGEQIRLFLNHLSLADVVTGQVLGRAMPPARAREKQP</sequence>
<dbReference type="RefSeq" id="WP_187777696.1">
    <property type="nucleotide sequence ID" value="NZ_JACTUZ010000014.1"/>
</dbReference>
<dbReference type="InterPro" id="IPR030489">
    <property type="entry name" value="TR_Rrf2-type_CS"/>
</dbReference>
<dbReference type="PROSITE" id="PS01332">
    <property type="entry name" value="HTH_RRF2_1"/>
    <property type="match status" value="1"/>
</dbReference>
<protein>
    <submittedName>
        <fullName evidence="2">Rrf2 family transcriptional regulator</fullName>
    </submittedName>
</protein>
<evidence type="ECO:0000313" key="2">
    <source>
        <dbReference type="EMBL" id="MBC9176546.1"/>
    </source>
</evidence>
<organism evidence="2 3">
    <name type="scientific">Pseudoroseomonas ludipueritiae</name>
    <dbReference type="NCBI Taxonomy" id="198093"/>
    <lineage>
        <taxon>Bacteria</taxon>
        <taxon>Pseudomonadati</taxon>
        <taxon>Pseudomonadota</taxon>
        <taxon>Alphaproteobacteria</taxon>
        <taxon>Acetobacterales</taxon>
        <taxon>Acetobacteraceae</taxon>
        <taxon>Pseudoroseomonas</taxon>
    </lineage>
</organism>
<name>A0ABR7R488_9PROT</name>
<proteinExistence type="predicted"/>
<comment type="caution">
    <text evidence="2">The sequence shown here is derived from an EMBL/GenBank/DDBJ whole genome shotgun (WGS) entry which is preliminary data.</text>
</comment>
<dbReference type="EMBL" id="JACTUZ010000014">
    <property type="protein sequence ID" value="MBC9176546.1"/>
    <property type="molecule type" value="Genomic_DNA"/>
</dbReference>
<keyword evidence="3" id="KW-1185">Reference proteome</keyword>
<evidence type="ECO:0000256" key="1">
    <source>
        <dbReference type="ARBA" id="ARBA00023125"/>
    </source>
</evidence>
<dbReference type="InterPro" id="IPR036388">
    <property type="entry name" value="WH-like_DNA-bd_sf"/>
</dbReference>
<dbReference type="Gene3D" id="1.10.10.10">
    <property type="entry name" value="Winged helix-like DNA-binding domain superfamily/Winged helix DNA-binding domain"/>
    <property type="match status" value="1"/>
</dbReference>
<keyword evidence="1" id="KW-0238">DNA-binding</keyword>
<dbReference type="PANTHER" id="PTHR33221:SF5">
    <property type="entry name" value="HTH-TYPE TRANSCRIPTIONAL REGULATOR ISCR"/>
    <property type="match status" value="1"/>
</dbReference>
<gene>
    <name evidence="2" type="ORF">IBL25_06275</name>
</gene>
<dbReference type="NCBIfam" id="TIGR00738">
    <property type="entry name" value="rrf2_super"/>
    <property type="match status" value="1"/>
</dbReference>
<dbReference type="PANTHER" id="PTHR33221">
    <property type="entry name" value="WINGED HELIX-TURN-HELIX TRANSCRIPTIONAL REGULATOR, RRF2 FAMILY"/>
    <property type="match status" value="1"/>
</dbReference>
<dbReference type="InterPro" id="IPR000944">
    <property type="entry name" value="Tscrpt_reg_Rrf2"/>
</dbReference>
<dbReference type="PROSITE" id="PS51197">
    <property type="entry name" value="HTH_RRF2_2"/>
    <property type="match status" value="1"/>
</dbReference>
<reference evidence="2 3" key="1">
    <citation type="journal article" date="2009" name="Int. J. Syst. Evol. Microbiol.">
        <title>Transfer of Teichococcus ludipueritiae and Muricoccus roseus to the genus Roseomonas, as Roseomonas ludipueritiae comb. nov. and Roseomonas rosea comb. nov., respectively, and emended description of the genus Roseomonas.</title>
        <authorList>
            <person name="Sanchez-Porro C."/>
            <person name="Gallego V."/>
            <person name="Busse H.J."/>
            <person name="Kampfer P."/>
            <person name="Ventosa A."/>
        </authorList>
    </citation>
    <scope>NUCLEOTIDE SEQUENCE [LARGE SCALE GENOMIC DNA]</scope>
    <source>
        <strain evidence="2 3">DSM 14915</strain>
    </source>
</reference>
<dbReference type="Proteomes" id="UP000603940">
    <property type="component" value="Unassembled WGS sequence"/>
</dbReference>